<evidence type="ECO:0000313" key="2">
    <source>
        <dbReference type="Proteomes" id="UP001501183"/>
    </source>
</evidence>
<proteinExistence type="predicted"/>
<protein>
    <recommendedName>
        <fullName evidence="3">Acyl dehydratase</fullName>
    </recommendedName>
</protein>
<comment type="caution">
    <text evidence="1">The sequence shown here is derived from an EMBL/GenBank/DDBJ whole genome shotgun (WGS) entry which is preliminary data.</text>
</comment>
<dbReference type="SUPFAM" id="SSF54637">
    <property type="entry name" value="Thioesterase/thiol ester dehydrase-isomerase"/>
    <property type="match status" value="1"/>
</dbReference>
<dbReference type="InterPro" id="IPR052741">
    <property type="entry name" value="Mitochondrial_HTD2"/>
</dbReference>
<reference evidence="2" key="1">
    <citation type="journal article" date="2019" name="Int. J. Syst. Evol. Microbiol.">
        <title>The Global Catalogue of Microorganisms (GCM) 10K type strain sequencing project: providing services to taxonomists for standard genome sequencing and annotation.</title>
        <authorList>
            <consortium name="The Broad Institute Genomics Platform"/>
            <consortium name="The Broad Institute Genome Sequencing Center for Infectious Disease"/>
            <person name="Wu L."/>
            <person name="Ma J."/>
        </authorList>
    </citation>
    <scope>NUCLEOTIDE SEQUENCE [LARGE SCALE GENOMIC DNA]</scope>
    <source>
        <strain evidence="2">JCM 32206</strain>
    </source>
</reference>
<evidence type="ECO:0000313" key="1">
    <source>
        <dbReference type="EMBL" id="GAA4491786.1"/>
    </source>
</evidence>
<dbReference type="Gene3D" id="3.10.129.10">
    <property type="entry name" value="Hotdog Thioesterase"/>
    <property type="match status" value="1"/>
</dbReference>
<sequence>MTDMTWVTGAQLDGFDIRPDPVQLFCFSAATWNPHRIHYDERYARDIEGYDGVLVQGPLLASWLLRLGEAWASGWGRVTEFDYISRRATVAGDVLHVRGEVTSDAGPCTARVWIALPQGDVVCEGQLTVTSLTTQRPIT</sequence>
<dbReference type="RefSeq" id="WP_425569986.1">
    <property type="nucleotide sequence ID" value="NZ_BAABFB010000097.1"/>
</dbReference>
<dbReference type="Proteomes" id="UP001501183">
    <property type="component" value="Unassembled WGS sequence"/>
</dbReference>
<dbReference type="PANTHER" id="PTHR28152">
    <property type="entry name" value="HYDROXYACYL-THIOESTER DEHYDRATASE TYPE 2, MITOCHONDRIAL"/>
    <property type="match status" value="1"/>
</dbReference>
<keyword evidence="2" id="KW-1185">Reference proteome</keyword>
<evidence type="ECO:0008006" key="3">
    <source>
        <dbReference type="Google" id="ProtNLM"/>
    </source>
</evidence>
<dbReference type="InterPro" id="IPR029069">
    <property type="entry name" value="HotDog_dom_sf"/>
</dbReference>
<dbReference type="PANTHER" id="PTHR28152:SF1">
    <property type="entry name" value="HYDROXYACYL-THIOESTER DEHYDRATASE TYPE 2, MITOCHONDRIAL"/>
    <property type="match status" value="1"/>
</dbReference>
<organism evidence="1 2">
    <name type="scientific">Rhodococcus olei</name>
    <dbReference type="NCBI Taxonomy" id="2161675"/>
    <lineage>
        <taxon>Bacteria</taxon>
        <taxon>Bacillati</taxon>
        <taxon>Actinomycetota</taxon>
        <taxon>Actinomycetes</taxon>
        <taxon>Mycobacteriales</taxon>
        <taxon>Nocardiaceae</taxon>
        <taxon>Rhodococcus</taxon>
    </lineage>
</organism>
<gene>
    <name evidence="1" type="ORF">GCM10023094_56540</name>
</gene>
<accession>A0ABP8PR70</accession>
<dbReference type="EMBL" id="BAABFB010000097">
    <property type="protein sequence ID" value="GAA4491786.1"/>
    <property type="molecule type" value="Genomic_DNA"/>
</dbReference>
<name>A0ABP8PR70_9NOCA</name>